<comment type="caution">
    <text evidence="4">The sequence shown here is derived from an EMBL/GenBank/DDBJ whole genome shotgun (WGS) entry which is preliminary data.</text>
</comment>
<keyword evidence="1" id="KW-0863">Zinc-finger</keyword>
<proteinExistence type="predicted"/>
<dbReference type="GO" id="GO:0008270">
    <property type="term" value="F:zinc ion binding"/>
    <property type="evidence" value="ECO:0007669"/>
    <property type="project" value="UniProtKB-KW"/>
</dbReference>
<dbReference type="Proteomes" id="UP001186944">
    <property type="component" value="Unassembled WGS sequence"/>
</dbReference>
<keyword evidence="1" id="KW-0479">Metal-binding</keyword>
<dbReference type="GO" id="GO:0005654">
    <property type="term" value="C:nucleoplasm"/>
    <property type="evidence" value="ECO:0007669"/>
    <property type="project" value="TreeGrafter"/>
</dbReference>
<gene>
    <name evidence="4" type="ORF">FSP39_025118</name>
</gene>
<dbReference type="SMART" id="SM00336">
    <property type="entry name" value="BBOX"/>
    <property type="match status" value="2"/>
</dbReference>
<accession>A0AA89BRW0</accession>
<evidence type="ECO:0000313" key="5">
    <source>
        <dbReference type="Proteomes" id="UP001186944"/>
    </source>
</evidence>
<dbReference type="AlphaFoldDB" id="A0AA89BRW0"/>
<evidence type="ECO:0000256" key="2">
    <source>
        <dbReference type="SAM" id="Coils"/>
    </source>
</evidence>
<feature type="domain" description="B box-type" evidence="3">
    <location>
        <begin position="13"/>
        <end position="58"/>
    </location>
</feature>
<dbReference type="PANTHER" id="PTHR25462:SF305">
    <property type="entry name" value="RING-TYPE DOMAIN-CONTAINING PROTEIN"/>
    <property type="match status" value="1"/>
</dbReference>
<dbReference type="GO" id="GO:0061630">
    <property type="term" value="F:ubiquitin protein ligase activity"/>
    <property type="evidence" value="ECO:0007669"/>
    <property type="project" value="TreeGrafter"/>
</dbReference>
<dbReference type="Pfam" id="PF00643">
    <property type="entry name" value="zf-B_box"/>
    <property type="match status" value="1"/>
</dbReference>
<sequence>MAFSKSVNIAHAQRAVPCDVCEDEVPGEYYCIECKHTLCPPCEKLHKKFTKGHNVVLRSQIGDIHTTILTCADHGEQASCLCEKCDIPVCIKCVTGKHTGHTMSDLADAVEKEKKLLQDDIEALQRDLSTMKKKRGKIRMEKENYKKKIEKILKNMRDENHAAIEKLQRLHKERVYEITNIQDSDLAIFDVTEEEMKSKIISHEKRISEYEDTIAKNSLPALRNVTKGKPSMLEIKTKFKLPDPPLFVPGDLQSIVENMGKLHISPSPLMAKPLKLVSTTMVSKFHCQLQGNPRICITKDGDIWLGGYESRELVMVDIKGQVLRRRTIQNRPYSLAVMDCGDVIISPHSDDSRSVSI</sequence>
<feature type="coiled-coil region" evidence="2">
    <location>
        <begin position="107"/>
        <end position="213"/>
    </location>
</feature>
<organism evidence="4 5">
    <name type="scientific">Pinctada imbricata</name>
    <name type="common">Atlantic pearl-oyster</name>
    <name type="synonym">Pinctada martensii</name>
    <dbReference type="NCBI Taxonomy" id="66713"/>
    <lineage>
        <taxon>Eukaryota</taxon>
        <taxon>Metazoa</taxon>
        <taxon>Spiralia</taxon>
        <taxon>Lophotrochozoa</taxon>
        <taxon>Mollusca</taxon>
        <taxon>Bivalvia</taxon>
        <taxon>Autobranchia</taxon>
        <taxon>Pteriomorphia</taxon>
        <taxon>Pterioida</taxon>
        <taxon>Pterioidea</taxon>
        <taxon>Pteriidae</taxon>
        <taxon>Pinctada</taxon>
    </lineage>
</organism>
<keyword evidence="5" id="KW-1185">Reference proteome</keyword>
<dbReference type="PROSITE" id="PS50119">
    <property type="entry name" value="ZF_BBOX"/>
    <property type="match status" value="2"/>
</dbReference>
<name>A0AA89BRW0_PINIB</name>
<feature type="domain" description="B box-type" evidence="3">
    <location>
        <begin position="66"/>
        <end position="106"/>
    </location>
</feature>
<keyword evidence="1" id="KW-0862">Zinc</keyword>
<dbReference type="InterPro" id="IPR000315">
    <property type="entry name" value="Znf_B-box"/>
</dbReference>
<dbReference type="EMBL" id="VSWD01000013">
    <property type="protein sequence ID" value="KAK3085149.1"/>
    <property type="molecule type" value="Genomic_DNA"/>
</dbReference>
<reference evidence="4" key="1">
    <citation type="submission" date="2019-08" db="EMBL/GenBank/DDBJ databases">
        <title>The improved chromosome-level genome for the pearl oyster Pinctada fucata martensii using PacBio sequencing and Hi-C.</title>
        <authorList>
            <person name="Zheng Z."/>
        </authorList>
    </citation>
    <scope>NUCLEOTIDE SEQUENCE</scope>
    <source>
        <strain evidence="4">ZZ-2019</strain>
        <tissue evidence="4">Adductor muscle</tissue>
    </source>
</reference>
<evidence type="ECO:0000256" key="1">
    <source>
        <dbReference type="PROSITE-ProRule" id="PRU00024"/>
    </source>
</evidence>
<dbReference type="SUPFAM" id="SSF57845">
    <property type="entry name" value="B-box zinc-binding domain"/>
    <property type="match status" value="1"/>
</dbReference>
<keyword evidence="2" id="KW-0175">Coiled coil</keyword>
<dbReference type="Gene3D" id="3.30.160.60">
    <property type="entry name" value="Classic Zinc Finger"/>
    <property type="match status" value="1"/>
</dbReference>
<dbReference type="InterPro" id="IPR047153">
    <property type="entry name" value="TRIM45/56/19-like"/>
</dbReference>
<dbReference type="PANTHER" id="PTHR25462">
    <property type="entry name" value="BONUS, ISOFORM C-RELATED"/>
    <property type="match status" value="1"/>
</dbReference>
<evidence type="ECO:0000259" key="3">
    <source>
        <dbReference type="PROSITE" id="PS50119"/>
    </source>
</evidence>
<protein>
    <recommendedName>
        <fullName evidence="3">B box-type domain-containing protein</fullName>
    </recommendedName>
</protein>
<evidence type="ECO:0000313" key="4">
    <source>
        <dbReference type="EMBL" id="KAK3085149.1"/>
    </source>
</evidence>